<dbReference type="Proteomes" id="UP001163166">
    <property type="component" value="Chromosome"/>
</dbReference>
<organism evidence="2 3">
    <name type="scientific">Rhodopseudomonas palustris</name>
    <dbReference type="NCBI Taxonomy" id="1076"/>
    <lineage>
        <taxon>Bacteria</taxon>
        <taxon>Pseudomonadati</taxon>
        <taxon>Pseudomonadota</taxon>
        <taxon>Alphaproteobacteria</taxon>
        <taxon>Hyphomicrobiales</taxon>
        <taxon>Nitrobacteraceae</taxon>
        <taxon>Rhodopseudomonas</taxon>
    </lineage>
</organism>
<reference evidence="2" key="1">
    <citation type="journal article" date="2022" name="Biol. Control">
        <title>In silico genomic analysis of Rhodopseudomonas palustris strains revealed potential biocontrol agents and crop yield enhancers.</title>
        <authorList>
            <person name="Surachat K."/>
            <person name="Kantachote D."/>
            <person name="Deachamag P."/>
            <person name="Wonglapsuwan M."/>
        </authorList>
    </citation>
    <scope>NUCLEOTIDE SEQUENCE</scope>
    <source>
        <strain evidence="2">TLS06</strain>
    </source>
</reference>
<evidence type="ECO:0000313" key="2">
    <source>
        <dbReference type="EMBL" id="UYO40900.1"/>
    </source>
</evidence>
<name>A0AAX3E251_RHOPL</name>
<accession>A0AAX3E251</accession>
<keyword evidence="1" id="KW-0732">Signal</keyword>
<sequence length="205" mass="23093">MLTAAGALFVVLVAGAKWGATQLSDAALPEPQKFDPQKAFDDGIALEKLWQAAKSNKKAFPPGPAYVDKVDRAIGEIPLDWPMAKEAEALVLRLRVERPAIEKAYQAAEKHRAEQATLAREKNLLEKRRNAAKVMETTFLDGGSDVYVSAEGKEFRTLRIRYILMSRPLVYKIQKNDVMLNNWRDLGFREVILTDGYNSVWTMKL</sequence>
<evidence type="ECO:0000256" key="1">
    <source>
        <dbReference type="SAM" id="SignalP"/>
    </source>
</evidence>
<evidence type="ECO:0000313" key="3">
    <source>
        <dbReference type="Proteomes" id="UP001163166"/>
    </source>
</evidence>
<feature type="signal peptide" evidence="1">
    <location>
        <begin position="1"/>
        <end position="19"/>
    </location>
</feature>
<protein>
    <submittedName>
        <fullName evidence="2">Uncharacterized protein</fullName>
    </submittedName>
</protein>
<gene>
    <name evidence="2" type="ORF">KQX62_06235</name>
</gene>
<feature type="chain" id="PRO_5043791446" evidence="1">
    <location>
        <begin position="20"/>
        <end position="205"/>
    </location>
</feature>
<dbReference type="RefSeq" id="WP_264075798.1">
    <property type="nucleotide sequence ID" value="NZ_CP076676.1"/>
</dbReference>
<dbReference type="AlphaFoldDB" id="A0AAX3E251"/>
<proteinExistence type="predicted"/>
<dbReference type="EMBL" id="CP076676">
    <property type="protein sequence ID" value="UYO40900.1"/>
    <property type="molecule type" value="Genomic_DNA"/>
</dbReference>